<proteinExistence type="predicted"/>
<name>A0A024TXA2_9STRA</name>
<organism evidence="1">
    <name type="scientific">Aphanomyces invadans</name>
    <dbReference type="NCBI Taxonomy" id="157072"/>
    <lineage>
        <taxon>Eukaryota</taxon>
        <taxon>Sar</taxon>
        <taxon>Stramenopiles</taxon>
        <taxon>Oomycota</taxon>
        <taxon>Saprolegniomycetes</taxon>
        <taxon>Saprolegniales</taxon>
        <taxon>Verrucalvaceae</taxon>
        <taxon>Aphanomyces</taxon>
    </lineage>
</organism>
<evidence type="ECO:0008006" key="2">
    <source>
        <dbReference type="Google" id="ProtNLM"/>
    </source>
</evidence>
<dbReference type="AlphaFoldDB" id="A0A024TXA2"/>
<dbReference type="VEuPathDB" id="FungiDB:H310_09266"/>
<reference evidence="1" key="1">
    <citation type="submission" date="2013-12" db="EMBL/GenBank/DDBJ databases">
        <title>The Genome Sequence of Aphanomyces invadans NJM9701.</title>
        <authorList>
            <consortium name="The Broad Institute Genomics Platform"/>
            <person name="Russ C."/>
            <person name="Tyler B."/>
            <person name="van West P."/>
            <person name="Dieguez-Uribeondo J."/>
            <person name="Young S.K."/>
            <person name="Zeng Q."/>
            <person name="Gargeya S."/>
            <person name="Fitzgerald M."/>
            <person name="Abouelleil A."/>
            <person name="Alvarado L."/>
            <person name="Chapman S.B."/>
            <person name="Gainer-Dewar J."/>
            <person name="Goldberg J."/>
            <person name="Griggs A."/>
            <person name="Gujja S."/>
            <person name="Hansen M."/>
            <person name="Howarth C."/>
            <person name="Imamovic A."/>
            <person name="Ireland A."/>
            <person name="Larimer J."/>
            <person name="McCowan C."/>
            <person name="Murphy C."/>
            <person name="Pearson M."/>
            <person name="Poon T.W."/>
            <person name="Priest M."/>
            <person name="Roberts A."/>
            <person name="Saif S."/>
            <person name="Shea T."/>
            <person name="Sykes S."/>
            <person name="Wortman J."/>
            <person name="Nusbaum C."/>
            <person name="Birren B."/>
        </authorList>
    </citation>
    <scope>NUCLEOTIDE SEQUENCE [LARGE SCALE GENOMIC DNA]</scope>
    <source>
        <strain evidence="1">NJM9701</strain>
    </source>
</reference>
<evidence type="ECO:0000313" key="1">
    <source>
        <dbReference type="EMBL" id="ETV97952.1"/>
    </source>
</evidence>
<sequence length="236" mass="27576">MADSSVRSVGLDWISKRLFRNLNPWMERSRVAVSMTPYYRVAVHEGEDQSYYVLEEYKQRVEPMALALVSSILHRMYFEFVDGDQVDDAQGDKLRYLRYASLYGRARNQIFHENMLVRAYDDPVHSRYVIFTHSISDDSKYPQDIQSDWTAWVVAEALSPTETVIQHGYISNGLRRGSRPLTLEEECPALERGTFATDADKFTKFAELQRMYRLTRQVDDILHFDRVAEDVAREGR</sequence>
<dbReference type="EMBL" id="KI913971">
    <property type="protein sequence ID" value="ETV97952.1"/>
    <property type="molecule type" value="Genomic_DNA"/>
</dbReference>
<accession>A0A024TXA2</accession>
<gene>
    <name evidence="1" type="ORF">H310_09266</name>
</gene>
<dbReference type="OrthoDB" id="59711at2759"/>
<protein>
    <recommendedName>
        <fullName evidence="2">START domain-containing protein</fullName>
    </recommendedName>
</protein>
<dbReference type="RefSeq" id="XP_008873513.1">
    <property type="nucleotide sequence ID" value="XM_008875291.1"/>
</dbReference>
<dbReference type="GeneID" id="20086316"/>